<evidence type="ECO:0000256" key="3">
    <source>
        <dbReference type="ARBA" id="ARBA00022714"/>
    </source>
</evidence>
<comment type="cofactor">
    <cofactor evidence="8">
        <name>[2Fe-2S] cluster</name>
        <dbReference type="ChEBI" id="CHEBI:190135"/>
    </cofactor>
    <text evidence="8">Binds 1 [2Fe-2S] cluster.</text>
</comment>
<dbReference type="SUPFAM" id="SSF54292">
    <property type="entry name" value="2Fe-2S ferredoxin-like"/>
    <property type="match status" value="1"/>
</dbReference>
<keyword evidence="3 8" id="KW-0001">2Fe-2S</keyword>
<evidence type="ECO:0000256" key="1">
    <source>
        <dbReference type="ARBA" id="ARBA00007874"/>
    </source>
</evidence>
<dbReference type="PROSITE" id="PS51085">
    <property type="entry name" value="2FE2S_FER_2"/>
    <property type="match status" value="1"/>
</dbReference>
<evidence type="ECO:0000313" key="11">
    <source>
        <dbReference type="EMBL" id="ABF73015.1"/>
    </source>
</evidence>
<organism evidence="11">
    <name type="scientific">Karenia brevis</name>
    <name type="common">Red tide dinoflagellate</name>
    <name type="synonym">Gymnodinium breve</name>
    <dbReference type="NCBI Taxonomy" id="156230"/>
    <lineage>
        <taxon>Eukaryota</taxon>
        <taxon>Sar</taxon>
        <taxon>Alveolata</taxon>
        <taxon>Dinophyceae</taxon>
        <taxon>Gymnodiniales</taxon>
        <taxon>Kareniaceae</taxon>
        <taxon>Karenia</taxon>
    </lineage>
</organism>
<keyword evidence="9" id="KW-0732">Signal</keyword>
<keyword evidence="4 8" id="KW-0479">Metal-binding</keyword>
<accession>Q00GM0</accession>
<feature type="domain" description="2Fe-2S ferredoxin-type" evidence="10">
    <location>
        <begin position="90"/>
        <end position="180"/>
    </location>
</feature>
<dbReference type="PANTHER" id="PTHR43112">
    <property type="entry name" value="FERREDOXIN"/>
    <property type="match status" value="1"/>
</dbReference>
<keyword evidence="6 8" id="KW-0408">Iron</keyword>
<dbReference type="PANTHER" id="PTHR43112:SF3">
    <property type="entry name" value="FERREDOXIN-2, CHLOROPLASTIC"/>
    <property type="match status" value="1"/>
</dbReference>
<dbReference type="Gene3D" id="3.10.20.30">
    <property type="match status" value="1"/>
</dbReference>
<feature type="chain" id="PRO_5004161984" description="Ferredoxin" evidence="9">
    <location>
        <begin position="18"/>
        <end position="183"/>
    </location>
</feature>
<dbReference type="AlphaFoldDB" id="Q00GM0"/>
<evidence type="ECO:0000256" key="9">
    <source>
        <dbReference type="SAM" id="SignalP"/>
    </source>
</evidence>
<dbReference type="GO" id="GO:0009055">
    <property type="term" value="F:electron transfer activity"/>
    <property type="evidence" value="ECO:0007669"/>
    <property type="project" value="InterPro"/>
</dbReference>
<dbReference type="InterPro" id="IPR036010">
    <property type="entry name" value="2Fe-2S_ferredoxin-like_sf"/>
</dbReference>
<name>Q00GM0_KARBR</name>
<evidence type="ECO:0000256" key="8">
    <source>
        <dbReference type="RuleBase" id="RU364001"/>
    </source>
</evidence>
<dbReference type="GO" id="GO:0051537">
    <property type="term" value="F:2 iron, 2 sulfur cluster binding"/>
    <property type="evidence" value="ECO:0007669"/>
    <property type="project" value="UniProtKB-KW"/>
</dbReference>
<sequence length="183" mass="19644">MQAIALVLTYLACAAQARRVRDDPRLVNLEAVNKLGELLLALNPAQEAAFNPSVPSFRASARVPVSSFLKTADAMVVTKSPARAGAPEMFTVTLETPDGTETIDCDEESYILDVAEEAEIELPSACRAGSCSSCAGIITEGTVDQSEGSFLEDDQIEKGFCLTCISYPTSDCTIKTHQEEELF</sequence>
<dbReference type="InterPro" id="IPR010241">
    <property type="entry name" value="Fd_pln"/>
</dbReference>
<dbReference type="EMBL" id="DQ531588">
    <property type="protein sequence ID" value="ABF73015.1"/>
    <property type="molecule type" value="mRNA"/>
</dbReference>
<dbReference type="Pfam" id="PF00111">
    <property type="entry name" value="Fer2"/>
    <property type="match status" value="1"/>
</dbReference>
<dbReference type="GO" id="GO:0022900">
    <property type="term" value="P:electron transport chain"/>
    <property type="evidence" value="ECO:0007669"/>
    <property type="project" value="InterPro"/>
</dbReference>
<proteinExistence type="evidence at transcript level"/>
<comment type="function">
    <text evidence="8">Ferredoxins are iron-sulfur proteins that transfer electrons in a wide variety of metabolic reactions.</text>
</comment>
<dbReference type="InterPro" id="IPR001041">
    <property type="entry name" value="2Fe-2S_ferredoxin-type"/>
</dbReference>
<keyword evidence="7 8" id="KW-0411">Iron-sulfur</keyword>
<dbReference type="PROSITE" id="PS00197">
    <property type="entry name" value="2FE2S_FER_1"/>
    <property type="match status" value="1"/>
</dbReference>
<evidence type="ECO:0000259" key="10">
    <source>
        <dbReference type="PROSITE" id="PS51085"/>
    </source>
</evidence>
<gene>
    <name evidence="11" type="primary">PetF</name>
</gene>
<dbReference type="NCBIfam" id="TIGR02008">
    <property type="entry name" value="fdx_plant"/>
    <property type="match status" value="1"/>
</dbReference>
<keyword evidence="5 8" id="KW-0249">Electron transport</keyword>
<dbReference type="InterPro" id="IPR012675">
    <property type="entry name" value="Beta-grasp_dom_sf"/>
</dbReference>
<evidence type="ECO:0000256" key="7">
    <source>
        <dbReference type="ARBA" id="ARBA00023014"/>
    </source>
</evidence>
<evidence type="ECO:0000256" key="5">
    <source>
        <dbReference type="ARBA" id="ARBA00022982"/>
    </source>
</evidence>
<reference evidence="11" key="1">
    <citation type="journal article" date="2006" name="Mol. Biol. Evol.">
        <title>Chimeric plastid proteome in the Florida 'red tide' dinoflagellate Karenia brevis.</title>
        <authorList>
            <person name="Nosenko T."/>
            <person name="Lidie K.L."/>
            <person name="Van Dolah F.M."/>
            <person name="Lindquist E."/>
            <person name="Cheng J.F."/>
            <person name="Bhattacharya D."/>
        </authorList>
    </citation>
    <scope>NUCLEOTIDE SEQUENCE</scope>
    <source>
        <strain evidence="11">Wilson</strain>
    </source>
</reference>
<keyword evidence="2 8" id="KW-0813">Transport</keyword>
<dbReference type="GO" id="GO:0046872">
    <property type="term" value="F:metal ion binding"/>
    <property type="evidence" value="ECO:0007669"/>
    <property type="project" value="UniProtKB-KW"/>
</dbReference>
<protein>
    <recommendedName>
        <fullName evidence="8">Ferredoxin</fullName>
    </recommendedName>
</protein>
<dbReference type="InterPro" id="IPR006058">
    <property type="entry name" value="2Fe2S_fd_BS"/>
</dbReference>
<evidence type="ECO:0000256" key="4">
    <source>
        <dbReference type="ARBA" id="ARBA00022723"/>
    </source>
</evidence>
<evidence type="ECO:0000256" key="2">
    <source>
        <dbReference type="ARBA" id="ARBA00022448"/>
    </source>
</evidence>
<feature type="signal peptide" evidence="9">
    <location>
        <begin position="1"/>
        <end position="17"/>
    </location>
</feature>
<dbReference type="CDD" id="cd00207">
    <property type="entry name" value="fer2"/>
    <property type="match status" value="1"/>
</dbReference>
<evidence type="ECO:0000256" key="6">
    <source>
        <dbReference type="ARBA" id="ARBA00023004"/>
    </source>
</evidence>
<comment type="similarity">
    <text evidence="1 8">Belongs to the 2Fe2S plant-type ferredoxin family.</text>
</comment>